<accession>A0A5E7A100</accession>
<dbReference type="InterPro" id="IPR015018">
    <property type="entry name" value="DUF1905"/>
</dbReference>
<dbReference type="AlphaFoldDB" id="A0A5E7A100"/>
<dbReference type="Gene3D" id="2.40.30.100">
    <property type="entry name" value="AF2212/PG0164-like"/>
    <property type="match status" value="1"/>
</dbReference>
<dbReference type="RefSeq" id="WP_150700817.1">
    <property type="nucleotide sequence ID" value="NZ_CABVIB010000002.1"/>
</dbReference>
<dbReference type="Proteomes" id="UP000326018">
    <property type="component" value="Unassembled WGS sequence"/>
</dbReference>
<protein>
    <recommendedName>
        <fullName evidence="3">DUF1905 domain-containing protein</fullName>
    </recommendedName>
</protein>
<gene>
    <name evidence="1" type="ORF">PS712_00511</name>
</gene>
<proteinExistence type="predicted"/>
<dbReference type="InterPro" id="IPR037079">
    <property type="entry name" value="AF2212/PG0164-like_sf"/>
</dbReference>
<dbReference type="OrthoDB" id="9803948at2"/>
<sequence length="184" mass="20183">MTTADVKSRFEAKLLRPAKAGNDTTWAFVVLPKDASEPLPRRGRTTVEGTINGHPFQATLEPDGQQSHWLRVSSELLEAAGAAVGDIVPIELAPVKKEPEPDIPADFEEALAASPEAREVWNKTTTIARVDWIHWMTSAKQVKTRAKRIGDACDMLAAGKKHVCCFDPSGYYSKAFRAPEAEDI</sequence>
<dbReference type="EMBL" id="CABVIB010000002">
    <property type="protein sequence ID" value="VVN72522.1"/>
    <property type="molecule type" value="Genomic_DNA"/>
</dbReference>
<evidence type="ECO:0008006" key="3">
    <source>
        <dbReference type="Google" id="ProtNLM"/>
    </source>
</evidence>
<evidence type="ECO:0000313" key="2">
    <source>
        <dbReference type="Proteomes" id="UP000326018"/>
    </source>
</evidence>
<evidence type="ECO:0000313" key="1">
    <source>
        <dbReference type="EMBL" id="VVN72522.1"/>
    </source>
</evidence>
<reference evidence="1 2" key="1">
    <citation type="submission" date="2019-09" db="EMBL/GenBank/DDBJ databases">
        <authorList>
            <person name="Chandra G."/>
            <person name="Truman W A."/>
        </authorList>
    </citation>
    <scope>NUCLEOTIDE SEQUENCE [LARGE SCALE GENOMIC DNA]</scope>
    <source>
        <strain evidence="1">PS712</strain>
    </source>
</reference>
<name>A0A5E7A100_PSEFL</name>
<dbReference type="SUPFAM" id="SSF141694">
    <property type="entry name" value="AF2212/PG0164-like"/>
    <property type="match status" value="1"/>
</dbReference>
<dbReference type="Pfam" id="PF13376">
    <property type="entry name" value="OmdA"/>
    <property type="match status" value="1"/>
</dbReference>
<organism evidence="1 2">
    <name type="scientific">Pseudomonas fluorescens</name>
    <dbReference type="NCBI Taxonomy" id="294"/>
    <lineage>
        <taxon>Bacteria</taxon>
        <taxon>Pseudomonadati</taxon>
        <taxon>Pseudomonadota</taxon>
        <taxon>Gammaproteobacteria</taxon>
        <taxon>Pseudomonadales</taxon>
        <taxon>Pseudomonadaceae</taxon>
        <taxon>Pseudomonas</taxon>
    </lineage>
</organism>
<dbReference type="Pfam" id="PF08922">
    <property type="entry name" value="DUF1905"/>
    <property type="match status" value="1"/>
</dbReference>